<evidence type="ECO:0000256" key="7">
    <source>
        <dbReference type="SAM" id="MobiDB-lite"/>
    </source>
</evidence>
<evidence type="ECO:0000256" key="5">
    <source>
        <dbReference type="ARBA" id="ARBA00022741"/>
    </source>
</evidence>
<dbReference type="GO" id="GO:0006955">
    <property type="term" value="P:immune response"/>
    <property type="evidence" value="ECO:0007669"/>
    <property type="project" value="InterPro"/>
</dbReference>
<dbReference type="PANTHER" id="PTHR24418">
    <property type="entry name" value="TYROSINE-PROTEIN KINASE"/>
    <property type="match status" value="1"/>
</dbReference>
<dbReference type="EMBL" id="JAGXEW010000009">
    <property type="protein sequence ID" value="KAK1167797.1"/>
    <property type="molecule type" value="Genomic_DNA"/>
</dbReference>
<dbReference type="SUPFAM" id="SSF56112">
    <property type="entry name" value="Protein kinase-like (PK-like)"/>
    <property type="match status" value="1"/>
</dbReference>
<proteinExistence type="inferred from homology"/>
<dbReference type="InterPro" id="IPR050198">
    <property type="entry name" value="Non-receptor_tyrosine_kinases"/>
</dbReference>
<keyword evidence="5" id="KW-0547">Nucleotide-binding</keyword>
<evidence type="ECO:0000256" key="2">
    <source>
        <dbReference type="ARBA" id="ARBA00010448"/>
    </source>
</evidence>
<dbReference type="Gene3D" id="2.80.10.50">
    <property type="match status" value="1"/>
</dbReference>
<dbReference type="Pfam" id="PF07714">
    <property type="entry name" value="PK_Tyr_Ser-Thr"/>
    <property type="match status" value="2"/>
</dbReference>
<keyword evidence="4" id="KW-0449">Lipoprotein</keyword>
<dbReference type="GO" id="GO:0006954">
    <property type="term" value="P:inflammatory response"/>
    <property type="evidence" value="ECO:0007669"/>
    <property type="project" value="InterPro"/>
</dbReference>
<keyword evidence="3" id="KW-0964">Secreted</keyword>
<evidence type="ECO:0000313" key="9">
    <source>
        <dbReference type="EMBL" id="KAK1167797.1"/>
    </source>
</evidence>
<comment type="similarity">
    <text evidence="2">Belongs to the IL-1 family.</text>
</comment>
<dbReference type="SUPFAM" id="SSF50353">
    <property type="entry name" value="Cytokine"/>
    <property type="match status" value="1"/>
</dbReference>
<organism evidence="9 10">
    <name type="scientific">Acipenser oxyrinchus oxyrinchus</name>
    <dbReference type="NCBI Taxonomy" id="40147"/>
    <lineage>
        <taxon>Eukaryota</taxon>
        <taxon>Metazoa</taxon>
        <taxon>Chordata</taxon>
        <taxon>Craniata</taxon>
        <taxon>Vertebrata</taxon>
        <taxon>Euteleostomi</taxon>
        <taxon>Actinopterygii</taxon>
        <taxon>Chondrostei</taxon>
        <taxon>Acipenseriformes</taxon>
        <taxon>Acipenseridae</taxon>
        <taxon>Acipenser</taxon>
    </lineage>
</organism>
<evidence type="ECO:0000259" key="8">
    <source>
        <dbReference type="SMART" id="SM00219"/>
    </source>
</evidence>
<dbReference type="InterPro" id="IPR011009">
    <property type="entry name" value="Kinase-like_dom_sf"/>
</dbReference>
<evidence type="ECO:0000256" key="1">
    <source>
        <dbReference type="ARBA" id="ARBA00004613"/>
    </source>
</evidence>
<evidence type="ECO:0000313" key="10">
    <source>
        <dbReference type="Proteomes" id="UP001230051"/>
    </source>
</evidence>
<feature type="domain" description="Tyrosine-protein kinase catalytic" evidence="8">
    <location>
        <begin position="1"/>
        <end position="114"/>
    </location>
</feature>
<evidence type="ECO:0000256" key="4">
    <source>
        <dbReference type="ARBA" id="ARBA00022707"/>
    </source>
</evidence>
<accession>A0AAD8DFK3</accession>
<evidence type="ECO:0000256" key="6">
    <source>
        <dbReference type="ARBA" id="ARBA00022840"/>
    </source>
</evidence>
<dbReference type="Pfam" id="PF00340">
    <property type="entry name" value="IL1"/>
    <property type="match status" value="1"/>
</dbReference>
<comment type="subcellular location">
    <subcellularLocation>
        <location evidence="1">Secreted</location>
    </subcellularLocation>
</comment>
<comment type="caution">
    <text evidence="9">The sequence shown here is derived from an EMBL/GenBank/DDBJ whole genome shotgun (WGS) entry which is preliminary data.</text>
</comment>
<dbReference type="Gene3D" id="1.10.510.10">
    <property type="entry name" value="Transferase(Phosphotransferase) domain 1"/>
    <property type="match status" value="2"/>
</dbReference>
<dbReference type="Proteomes" id="UP001230051">
    <property type="component" value="Unassembled WGS sequence"/>
</dbReference>
<dbReference type="GO" id="GO:0005524">
    <property type="term" value="F:ATP binding"/>
    <property type="evidence" value="ECO:0007669"/>
    <property type="project" value="UniProtKB-KW"/>
</dbReference>
<dbReference type="GO" id="GO:0004713">
    <property type="term" value="F:protein tyrosine kinase activity"/>
    <property type="evidence" value="ECO:0007669"/>
    <property type="project" value="InterPro"/>
</dbReference>
<protein>
    <recommendedName>
        <fullName evidence="8">Tyrosine-protein kinase catalytic domain-containing protein</fullName>
    </recommendedName>
</protein>
<gene>
    <name evidence="9" type="ORF">AOXY_G10564</name>
</gene>
<dbReference type="AlphaFoldDB" id="A0AAD8DFK3"/>
<feature type="region of interest" description="Disordered" evidence="7">
    <location>
        <begin position="207"/>
        <end position="234"/>
    </location>
</feature>
<dbReference type="GO" id="GO:0005615">
    <property type="term" value="C:extracellular space"/>
    <property type="evidence" value="ECO:0007669"/>
    <property type="project" value="InterPro"/>
</dbReference>
<evidence type="ECO:0000256" key="3">
    <source>
        <dbReference type="ARBA" id="ARBA00022525"/>
    </source>
</evidence>
<dbReference type="InterPro" id="IPR008996">
    <property type="entry name" value="IL1/FGF"/>
</dbReference>
<dbReference type="InterPro" id="IPR001245">
    <property type="entry name" value="Ser-Thr/Tyr_kinase_cat_dom"/>
</dbReference>
<name>A0AAD8DFK3_ACIOX</name>
<reference evidence="9" key="1">
    <citation type="submission" date="2022-02" db="EMBL/GenBank/DDBJ databases">
        <title>Atlantic sturgeon de novo genome assembly.</title>
        <authorList>
            <person name="Stock M."/>
            <person name="Klopp C."/>
            <person name="Guiguen Y."/>
            <person name="Cabau C."/>
            <person name="Parinello H."/>
            <person name="Santidrian Yebra-Pimentel E."/>
            <person name="Kuhl H."/>
            <person name="Dirks R.P."/>
            <person name="Guessner J."/>
            <person name="Wuertz S."/>
            <person name="Du K."/>
            <person name="Schartl M."/>
        </authorList>
    </citation>
    <scope>NUCLEOTIDE SEQUENCE</scope>
    <source>
        <strain evidence="9">STURGEONOMICS-FGT-2020</strain>
        <tissue evidence="9">Whole blood</tissue>
    </source>
</reference>
<dbReference type="SMART" id="SM00219">
    <property type="entry name" value="TyrKc"/>
    <property type="match status" value="1"/>
</dbReference>
<dbReference type="CDD" id="cd00100">
    <property type="entry name" value="beta-trefoil_IL1"/>
    <property type="match status" value="1"/>
</dbReference>
<feature type="compositionally biased region" description="Basic and acidic residues" evidence="7">
    <location>
        <begin position="221"/>
        <end position="234"/>
    </location>
</feature>
<sequence>MSNGCLLDCMKAHGKEMQQKQLLEMCLKVCDAMTYPESQQFIHRDFVKFLMWEVFSLGKQPYDLHDNTQVAQKIMQGYRLYRPQMVNEDLYKVIKSCWHESNPLKGGVAIIHRLVDGKHQYEVEKVVKYTDKSMTSSFVSKGDKLLKINGINLEDLNPESFTELLGEGSILLTVHQPSKTQQKAPNKGAYQPYFREMVVMNISMEMEREDKTEEEETAGTSDDKDTGASDPLDEGRCEAEDLLVVSLSETSVTILRGRGHERPPGTPCSTCHSKNCNLHDAVVLSKASTQTLVSRGCPNLLLESIQDNIIIRSLSSQNYIQQSFPSVVSSRPLRNPDLANMTIYHYKSDYVDGPFLGTPVVLNFTKSNCFLCCVKDKDKVILKVDACHKEELRHISDDLPTWQFVFYMKANADNARRFESAKYRNWFLSEPMKGTVGIKPKEIEFEQSFFFFIKKNTNC</sequence>
<dbReference type="GO" id="GO:0005125">
    <property type="term" value="F:cytokine activity"/>
    <property type="evidence" value="ECO:0007669"/>
    <property type="project" value="InterPro"/>
</dbReference>
<keyword evidence="6" id="KW-0067">ATP-binding</keyword>
<dbReference type="InterPro" id="IPR020635">
    <property type="entry name" value="Tyr_kinase_cat_dom"/>
</dbReference>
<keyword evidence="10" id="KW-1185">Reference proteome</keyword>
<dbReference type="InterPro" id="IPR000975">
    <property type="entry name" value="IL-1_fam"/>
</dbReference>
<keyword evidence="4" id="KW-0519">Myristate</keyword>